<evidence type="ECO:0000256" key="1">
    <source>
        <dbReference type="ARBA" id="ARBA00004123"/>
    </source>
</evidence>
<dbReference type="GO" id="GO:0006289">
    <property type="term" value="P:nucleotide-excision repair"/>
    <property type="evidence" value="ECO:0007669"/>
    <property type="project" value="TreeGrafter"/>
</dbReference>
<dbReference type="EMBL" id="HBGE01050181">
    <property type="protein sequence ID" value="CAD9147953.1"/>
    <property type="molecule type" value="Transcribed_RNA"/>
</dbReference>
<evidence type="ECO:0000256" key="3">
    <source>
        <dbReference type="ARBA" id="ARBA00023125"/>
    </source>
</evidence>
<comment type="subcellular location">
    <subcellularLocation>
        <location evidence="1">Nucleus</location>
    </subcellularLocation>
</comment>
<organism evidence="7">
    <name type="scientific">Alexandrium catenella</name>
    <name type="common">Red tide dinoflagellate</name>
    <name type="synonym">Gonyaulax catenella</name>
    <dbReference type="NCBI Taxonomy" id="2925"/>
    <lineage>
        <taxon>Eukaryota</taxon>
        <taxon>Sar</taxon>
        <taxon>Alveolata</taxon>
        <taxon>Dinophyceae</taxon>
        <taxon>Gonyaulacales</taxon>
        <taxon>Pyrocystaceae</taxon>
        <taxon>Alexandrium</taxon>
    </lineage>
</organism>
<dbReference type="GO" id="GO:0003697">
    <property type="term" value="F:single-stranded DNA binding"/>
    <property type="evidence" value="ECO:0007669"/>
    <property type="project" value="TreeGrafter"/>
</dbReference>
<dbReference type="Gene3D" id="2.40.50.140">
    <property type="entry name" value="Nucleic acid-binding proteins"/>
    <property type="match status" value="1"/>
</dbReference>
<gene>
    <name evidence="7" type="ORF">ACAT0790_LOCUS30322</name>
</gene>
<sequence length="276" mass="29035">MFGSSTFVTTQLEVAVPEAQAAARKPRQEDRQTCLPVTVRAIEHAMEQRADTGGELRVHGSEPGVLLLVGLVEAMTRQSASIELSLNDGTGRIKARHYVNDRQSGDLAALAPGRYVTVFGSVRTAPEVHFAVAGMTLAQSADEVSYHMVEAAYAALKLQKGRTEPVTPAPKKHMAAEAGLSPPKETTVATASAVGAPAAVAAKEPSGERLSGSGLRKAALKFLQREGEGRPEGVPLAAVCQHVAPTPADEVAAALQKLVDSGEVYTSIDDEHFLPL</sequence>
<dbReference type="Gene3D" id="1.10.10.10">
    <property type="entry name" value="Winged helix-like DNA-binding domain superfamily/Winged helix DNA-binding domain"/>
    <property type="match status" value="1"/>
</dbReference>
<dbReference type="InterPro" id="IPR036390">
    <property type="entry name" value="WH_DNA-bd_sf"/>
</dbReference>
<dbReference type="GO" id="GO:0005662">
    <property type="term" value="C:DNA replication factor A complex"/>
    <property type="evidence" value="ECO:0007669"/>
    <property type="project" value="TreeGrafter"/>
</dbReference>
<dbReference type="GO" id="GO:0000724">
    <property type="term" value="P:double-strand break repair via homologous recombination"/>
    <property type="evidence" value="ECO:0007669"/>
    <property type="project" value="TreeGrafter"/>
</dbReference>
<evidence type="ECO:0000256" key="5">
    <source>
        <dbReference type="SAM" id="MobiDB-lite"/>
    </source>
</evidence>
<dbReference type="InterPro" id="IPR014892">
    <property type="entry name" value="RPA_C"/>
</dbReference>
<dbReference type="GO" id="GO:0006260">
    <property type="term" value="P:DNA replication"/>
    <property type="evidence" value="ECO:0007669"/>
    <property type="project" value="TreeGrafter"/>
</dbReference>
<feature type="region of interest" description="Disordered" evidence="5">
    <location>
        <begin position="162"/>
        <end position="183"/>
    </location>
</feature>
<dbReference type="SUPFAM" id="SSF50249">
    <property type="entry name" value="Nucleic acid-binding proteins"/>
    <property type="match status" value="1"/>
</dbReference>
<dbReference type="AlphaFoldDB" id="A0A7S1QTV7"/>
<dbReference type="PANTHER" id="PTHR13989">
    <property type="entry name" value="REPLICATION PROTEIN A-RELATED"/>
    <property type="match status" value="1"/>
</dbReference>
<evidence type="ECO:0000256" key="2">
    <source>
        <dbReference type="ARBA" id="ARBA00007815"/>
    </source>
</evidence>
<feature type="domain" description="Replication protein A C-terminal" evidence="6">
    <location>
        <begin position="177"/>
        <end position="271"/>
    </location>
</feature>
<dbReference type="InterPro" id="IPR040260">
    <property type="entry name" value="RFA2-like"/>
</dbReference>
<protein>
    <recommendedName>
        <fullName evidence="6">Replication protein A C-terminal domain-containing protein</fullName>
    </recommendedName>
</protein>
<evidence type="ECO:0000259" key="6">
    <source>
        <dbReference type="Pfam" id="PF08784"/>
    </source>
</evidence>
<reference evidence="7" key="1">
    <citation type="submission" date="2021-01" db="EMBL/GenBank/DDBJ databases">
        <authorList>
            <person name="Corre E."/>
            <person name="Pelletier E."/>
            <person name="Niang G."/>
            <person name="Scheremetjew M."/>
            <person name="Finn R."/>
            <person name="Kale V."/>
            <person name="Holt S."/>
            <person name="Cochrane G."/>
            <person name="Meng A."/>
            <person name="Brown T."/>
            <person name="Cohen L."/>
        </authorList>
    </citation>
    <scope>NUCLEOTIDE SEQUENCE</scope>
    <source>
        <strain evidence="7">OF101</strain>
    </source>
</reference>
<keyword evidence="4" id="KW-0539">Nucleus</keyword>
<accession>A0A7S1QTV7</accession>
<proteinExistence type="inferred from homology"/>
<evidence type="ECO:0000256" key="4">
    <source>
        <dbReference type="ARBA" id="ARBA00023242"/>
    </source>
</evidence>
<evidence type="ECO:0000313" key="7">
    <source>
        <dbReference type="EMBL" id="CAD9147953.1"/>
    </source>
</evidence>
<keyword evidence="3" id="KW-0238">DNA-binding</keyword>
<dbReference type="SUPFAM" id="SSF46785">
    <property type="entry name" value="Winged helix' DNA-binding domain"/>
    <property type="match status" value="1"/>
</dbReference>
<dbReference type="GO" id="GO:0035861">
    <property type="term" value="C:site of double-strand break"/>
    <property type="evidence" value="ECO:0007669"/>
    <property type="project" value="TreeGrafter"/>
</dbReference>
<dbReference type="InterPro" id="IPR012340">
    <property type="entry name" value="NA-bd_OB-fold"/>
</dbReference>
<dbReference type="InterPro" id="IPR036388">
    <property type="entry name" value="WH-like_DNA-bd_sf"/>
</dbReference>
<name>A0A7S1QTV7_ALECA</name>
<dbReference type="PANTHER" id="PTHR13989:SF16">
    <property type="entry name" value="REPLICATION PROTEIN A2"/>
    <property type="match status" value="1"/>
</dbReference>
<comment type="similarity">
    <text evidence="2">Belongs to the replication factor A protein 2 family.</text>
</comment>
<dbReference type="Pfam" id="PF08784">
    <property type="entry name" value="RPA_C"/>
    <property type="match status" value="1"/>
</dbReference>
<dbReference type="GO" id="GO:0000781">
    <property type="term" value="C:chromosome, telomeric region"/>
    <property type="evidence" value="ECO:0007669"/>
    <property type="project" value="TreeGrafter"/>
</dbReference>